<feature type="compositionally biased region" description="Polar residues" evidence="6">
    <location>
        <begin position="701"/>
        <end position="735"/>
    </location>
</feature>
<feature type="compositionally biased region" description="Polar residues" evidence="6">
    <location>
        <begin position="320"/>
        <end position="342"/>
    </location>
</feature>
<organism evidence="9 10">
    <name type="scientific">Gekko japonicus</name>
    <name type="common">Schlegel's Japanese gecko</name>
    <dbReference type="NCBI Taxonomy" id="146911"/>
    <lineage>
        <taxon>Eukaryota</taxon>
        <taxon>Metazoa</taxon>
        <taxon>Chordata</taxon>
        <taxon>Craniata</taxon>
        <taxon>Vertebrata</taxon>
        <taxon>Euteleostomi</taxon>
        <taxon>Lepidosauria</taxon>
        <taxon>Squamata</taxon>
        <taxon>Bifurcata</taxon>
        <taxon>Gekkota</taxon>
        <taxon>Gekkonidae</taxon>
        <taxon>Gekkoninae</taxon>
        <taxon>Gekko</taxon>
    </lineage>
</organism>
<feature type="region of interest" description="Disordered" evidence="6">
    <location>
        <begin position="306"/>
        <end position="361"/>
    </location>
</feature>
<evidence type="ECO:0000256" key="3">
    <source>
        <dbReference type="ARBA" id="ARBA00022588"/>
    </source>
</evidence>
<accession>A0ABM1KNC9</accession>
<keyword evidence="7" id="KW-0472">Membrane</keyword>
<keyword evidence="7" id="KW-1133">Transmembrane helix</keyword>
<dbReference type="RefSeq" id="XP_015275216.1">
    <property type="nucleotide sequence ID" value="XM_015419730.1"/>
</dbReference>
<feature type="compositionally biased region" description="Polar residues" evidence="6">
    <location>
        <begin position="795"/>
        <end position="804"/>
    </location>
</feature>
<reference evidence="10" key="1">
    <citation type="submission" date="2025-08" db="UniProtKB">
        <authorList>
            <consortium name="RefSeq"/>
        </authorList>
    </citation>
    <scope>IDENTIFICATION</scope>
</reference>
<keyword evidence="5" id="KW-0391">Immunity</keyword>
<evidence type="ECO:0000313" key="10">
    <source>
        <dbReference type="RefSeq" id="XP_015275216.1"/>
    </source>
</evidence>
<evidence type="ECO:0000256" key="5">
    <source>
        <dbReference type="ARBA" id="ARBA00022859"/>
    </source>
</evidence>
<evidence type="ECO:0000256" key="7">
    <source>
        <dbReference type="SAM" id="Phobius"/>
    </source>
</evidence>
<feature type="transmembrane region" description="Helical" evidence="7">
    <location>
        <begin position="830"/>
        <end position="849"/>
    </location>
</feature>
<feature type="region of interest" description="Disordered" evidence="6">
    <location>
        <begin position="508"/>
        <end position="573"/>
    </location>
</feature>
<dbReference type="Pfam" id="PF16739">
    <property type="entry name" value="CARD_2"/>
    <property type="match status" value="1"/>
</dbReference>
<keyword evidence="4" id="KW-0832">Ubl conjugation</keyword>
<dbReference type="InterPro" id="IPR011029">
    <property type="entry name" value="DEATH-like_dom_sf"/>
</dbReference>
<dbReference type="InterPro" id="IPR031964">
    <property type="entry name" value="CARD_dom"/>
</dbReference>
<protein>
    <submittedName>
        <fullName evidence="10">Mitochondrial antiviral-signaling protein isoform X1</fullName>
    </submittedName>
</protein>
<proteinExistence type="predicted"/>
<keyword evidence="3" id="KW-0399">Innate immunity</keyword>
<dbReference type="Proteomes" id="UP000694871">
    <property type="component" value="Unplaced"/>
</dbReference>
<feature type="compositionally biased region" description="Pro residues" evidence="6">
    <location>
        <begin position="132"/>
        <end position="144"/>
    </location>
</feature>
<name>A0ABM1KNC9_GEKJA</name>
<keyword evidence="2" id="KW-0597">Phosphoprotein</keyword>
<evidence type="ECO:0000313" key="9">
    <source>
        <dbReference type="Proteomes" id="UP000694871"/>
    </source>
</evidence>
<evidence type="ECO:0000256" key="1">
    <source>
        <dbReference type="ARBA" id="ARBA00022499"/>
    </source>
</evidence>
<feature type="region of interest" description="Disordered" evidence="6">
    <location>
        <begin position="98"/>
        <end position="163"/>
    </location>
</feature>
<evidence type="ECO:0000256" key="4">
    <source>
        <dbReference type="ARBA" id="ARBA00022843"/>
    </source>
</evidence>
<evidence type="ECO:0000259" key="8">
    <source>
        <dbReference type="Pfam" id="PF16739"/>
    </source>
</evidence>
<feature type="region of interest" description="Disordered" evidence="6">
    <location>
        <begin position="633"/>
        <end position="822"/>
    </location>
</feature>
<feature type="region of interest" description="Disordered" evidence="6">
    <location>
        <begin position="235"/>
        <end position="286"/>
    </location>
</feature>
<feature type="domain" description="Caspase recruitment" evidence="8">
    <location>
        <begin position="6"/>
        <end position="89"/>
    </location>
</feature>
<sequence>MGFAEDKVKKFIQQNYHLFHDVPLNQLLDFLPCLTSADRQEIRCHTDRRGNVSSVSEFFDHLWGRSGWVTQLIDALEKNNSGLAEVIREVYEDALLPSQRASTARSPPSVAQSRSVSVPVGFGAPSSDGTPLSPPRNQPRPTSNPLPTCVNALAPAPSAPLPDVVDYRSPVQETKFPSWSGETLPLSDPTETTAASCFEQGLEEKACGDDVKRTISTPDQHNRNAAESNADLTAQHENPASGQAAPPRSPVQHQTPLREVSEKEVQSSTPISSSSGAGNLVRNWDGFQPRPVCVKNGYFGNMSRSVDSGVSPAPELAVSSAPTAPGNQPEENSYLSSDSSPLTPRGQDGARAEEQKIPPLWGSRQQEDLLDNPADKPFLQLQLDEEQKGAQGQQDSTGNVNAAPLLQQEGDRHSWQVNSRRVDFRVMSNDAIPTGSIPANLQRRGKTLTPSIPSETATANCSEQDSSSVCLEEDSLDHSQCCEATPGGSQFSEGSLTVSKGNTVDLETRGPFVPETPRTASSLGQSLPKSSPLPQRSSRTEHFGQVPSAVPVARFPSPPSDFSGSSSTDVIPPSSPAAISVTLSDMYLEELNPPVQERNLRGTGLCATSEKVTGDVPPRANVVWPSYAADIPANSRENRNNATGPSRGAQLFHSNREEEDVSLLKPGALRSEEITGGPLDQHSSDRSAEYSGTSDRLRYSDGSSEVSDPLMLSNSTQGSRTEYSERNTPMGTNRASLRRRNDNHSDGGSVRTHTVRVEEPPSVDLTGAPEITRPAHRHTSQPPGDFSDSAAGDQLTENGSSCSVRSDGPRNSRPNESVTDAGSWHMSDSMRLAVGFTLASLAVVAFVLYKQLKK</sequence>
<keyword evidence="7" id="KW-0812">Transmembrane</keyword>
<gene>
    <name evidence="10" type="primary">MAVS</name>
</gene>
<evidence type="ECO:0000256" key="2">
    <source>
        <dbReference type="ARBA" id="ARBA00022553"/>
    </source>
</evidence>
<feature type="compositionally biased region" description="Polar residues" evidence="6">
    <location>
        <begin position="518"/>
        <end position="537"/>
    </location>
</feature>
<keyword evidence="1" id="KW-1017">Isopeptide bond</keyword>
<dbReference type="Gene3D" id="1.10.533.10">
    <property type="entry name" value="Death Domain, Fas"/>
    <property type="match status" value="1"/>
</dbReference>
<evidence type="ECO:0000256" key="6">
    <source>
        <dbReference type="SAM" id="MobiDB-lite"/>
    </source>
</evidence>
<dbReference type="GeneID" id="107117585"/>
<feature type="compositionally biased region" description="Polar residues" evidence="6">
    <location>
        <begin position="99"/>
        <end position="116"/>
    </location>
</feature>
<keyword evidence="9" id="KW-1185">Reference proteome</keyword>